<dbReference type="EMBL" id="JANAVZ010000007">
    <property type="protein sequence ID" value="MCT4333861.1"/>
    <property type="molecule type" value="Genomic_DNA"/>
</dbReference>
<evidence type="ECO:0000313" key="1">
    <source>
        <dbReference type="EMBL" id="MCT4333861.1"/>
    </source>
</evidence>
<evidence type="ECO:0000313" key="2">
    <source>
        <dbReference type="Proteomes" id="UP001320702"/>
    </source>
</evidence>
<organism evidence="1 2">
    <name type="scientific">Paracoccus maritimus</name>
    <dbReference type="NCBI Taxonomy" id="2933292"/>
    <lineage>
        <taxon>Bacteria</taxon>
        <taxon>Pseudomonadati</taxon>
        <taxon>Pseudomonadota</taxon>
        <taxon>Alphaproteobacteria</taxon>
        <taxon>Rhodobacterales</taxon>
        <taxon>Paracoccaceae</taxon>
        <taxon>Paracoccus</taxon>
    </lineage>
</organism>
<proteinExistence type="predicted"/>
<name>A0ABT2KBY8_9RHOB</name>
<comment type="caution">
    <text evidence="1">The sequence shown here is derived from an EMBL/GenBank/DDBJ whole genome shotgun (WGS) entry which is preliminary data.</text>
</comment>
<accession>A0ABT2KBY8</accession>
<gene>
    <name evidence="1" type="ORF">MU516_13415</name>
</gene>
<keyword evidence="2" id="KW-1185">Reference proteome</keyword>
<protein>
    <submittedName>
        <fullName evidence="1">Uncharacterized protein</fullName>
    </submittedName>
</protein>
<dbReference type="Proteomes" id="UP001320702">
    <property type="component" value="Unassembled WGS sequence"/>
</dbReference>
<dbReference type="RefSeq" id="WP_260277738.1">
    <property type="nucleotide sequence ID" value="NZ_JANAVZ010000007.1"/>
</dbReference>
<sequence>MQLDATYQQLMRMLAARGLDWTRQRVMDLPDPLSPDHPAAAQVAQLARLAPVLSGLRGHMSPLEDIAARRLCPVMVREASERGLTGKMTATLRELIAAGELVSRDDPAWQMARLAVVDDPQADLADRLALAVEPMPELMAEAEAAICAQIPQEVICDARISRFARLLMQVYRFGAARPPFADARSFGHAHDKARRFAEWARRKGRVVALAQSLVCLRLLDPDHDMAEDLSEIISSQRPDGSFPEKVGFSTADQDLRTGLEATMIVLITLHLCAYGGWRRSRRNDPILRPLTRSRDRLAAAIAPRVDDWARRQRPAEMLDLAAALTRATGENWFNRCGLTGYRPGEAGVTRLAAAVFCDAHAARHARQTLDLEQDLPTAWRDDPELRWLNGAAVMMRQDDPGRIWSRWSVDDLAVQGGVFDRCCRDALIFPPATPDAALRKVIRAHGLQILRTADCPDSLSLQQAATYLRRACMIAQLFEPPLHLAAAA</sequence>
<reference evidence="1 2" key="1">
    <citation type="submission" date="2022-04" db="EMBL/GenBank/DDBJ databases">
        <title>Paracoccus sp. YLB-12 draft genome sequence.</title>
        <authorList>
            <person name="Yu L."/>
        </authorList>
    </citation>
    <scope>NUCLEOTIDE SEQUENCE [LARGE SCALE GENOMIC DNA]</scope>
    <source>
        <strain evidence="1 2">YLB-12</strain>
    </source>
</reference>